<sequence>MEEHGGGIADNTGIFTEFADEPDYALHGIIELRGEPHGVHGSECFGDDMAQLVVDAAQGADPRMEVSHKVTCQTLTLEVTVASTQEPSENGEQHGGQNFTQTLQQDEKMKEATNPPDDLIEMEELHCCQQCNKSFENQNLLTDHQQHHELDTKCTLSVKHNSEGRSQAKRLRISCKKQVTSSEENGLSLAIADIGAWEKYLCPVCGEEFAQLQALQEHIVTHNSDQVEVCNGEQPDHAGTSCNVKAVPCPYRTCGLTFQSSADMEEHRSRHYPFRCDQCDFACSSAKLLTQHKKRGRLKGKKFPCKLCPFKSCVAHDLNKHYSGTHRDKAGYGCNMCEFTSRYHKALKKHLTVHSDKSTGATKGNEEQEGRRQAANQGNSTTQRVSRKRKRSRCEEELFLETGSERDTNREAKSFRQRHFKVDVQEGMEHLYKTHICPECKRCFKKRTHLVEHLHLHFPDPSLQCPHCQKFFTSKGKLKVHLMRELGEKTHHCPLCDYSAVEKNSLNRHMASMHENTTNFYSDVYSCPACEEKFTVSNSLKEHMKTHKEERRPLDCFEGGCTYTAEERKDFVRHLKEVHGARAIECRYRTCGSLFGTEAGMEAHRRTHYAFHCDQCDFVCSNKHVFRRHKRRGHPGSEELACSFCPFKTFNPVEYNDHVGKMHANEKIHKCSECDFATAHKRVLNRHILLHTGEKPHKCELCDFTCRDVGYLSKHMLTHSDDKNYMCTECGYITKWKHYLTVHMRKHTGDLRYHCNQCSYRCHRADQLSSHKLRHQGKSLICEVCGFACKRKYELQKHMQVKHSKDYQMPLYQCQYCSYQTRYKQALLNHENCKHTKHKEFRCALCTYKTFSNTSLFFHKRKAHGYVPGDKEWLENYAKEEMAMNSSHILLGYGDTNLPFSGSSQTEMAVVTPRSEGWQKNSAAVEDQEKLYQQQDFVSPLLGQEASQPGEEMQSGTMPHEPTQLEQHLVYSATARQEAQPLTTHPGGTGSGMSRVMETEFQKGLGENGSQLEEVFEAQLEFHSAPSDEVAKQLSDSQLPILDSWGPCDTGTIYRDFGLNTGVHVEASDGNDEADIGEHIEDEEADGGEHIIGTQDEVGHSVDVFADEDQSGSYELPGKSEGIGRSSQMEDDTSTNVKADGTWISVMESPLTQPSNENGDTAVFPDTEAVNQVSPESQEQAQLSQSESEIKALRKQDKQQAQALVLEGRVQMLVVQTDAQVFKCERCSYVTRKEKAMVLHTKSGCQNKKSPLVCTACGATFKQQRGLNTHLQKKCPVIVKKHKLYVRQARVTESKLDLVGEKEQSVESEVRKVRAIAKNKGKRTNVDASKWQELSPVPVQPDQLLTKVTDCGVNRGHVVEDLSSISAGEQDQPEGELLAACEGVEAGFFTDEALAGAPPVLDENLPSTPREGTPEHTHIAEQSQQESGTCKFRYEQGKFSCASCPFVCSSESDIGSHVAGGCPEPLKLPCGFCDLLFRSERALRNHQAIKHTQEEELSDQSDSDELEKGSCSEDEGNGDSGEGDNLEDSDGSELEGSPKQRRFFCSSCPFSCYQERALDTHRKKGCMKPGELQCSLCSFVCKSAVALKHHTHLHGKKCCRKRPRLSCQLCPFTCKQARCLKQHVAIKHDGVKPYKCHYCDFSTTRRYRLDAHESLHTGVGRLACDSCQQTFGTGSKLRIHKLRVHEKRPTHFCTLCDYSGYNQNDITRHVSSCHAGEPSAACGRCDARFSSEGALKQHCLRRHEEKVCHGCPSCVFACYSESTLRSHVQRQHPQLECSSCKERFEKRDQLEEHKKVHFSHHCPHCDFATRERQQLIQHLLDTHEDEEEADGSEEGKPFHCPFCEFTCRHQMVFDYHMKAHGGTRMYKCTDCDYTTKNRQKITWHIRIHTGEKPYKCHLCNYACADPSRLKYHMRIHQEERKYLCPECGYKCKWINQLKYHMTKHTGAKPYQCDECDYCTNRADALRTHKETRHKETRGFICEQCGKGFKTRFLLKTHLKKHSEAKPYVCSVCCRGFRWQAGLRHHYLTHTNEHPFFCRHCSYKAKQKFQVVKHIQRHHPLKVSGDPAEGVGKVQVSHPHSSLGADNKPLLSLTTSS</sequence>
<dbReference type="PANTHER" id="PTHR24393">
    <property type="entry name" value="ZINC FINGER PROTEIN"/>
    <property type="match status" value="1"/>
</dbReference>
<keyword evidence="4" id="KW-1017">Isopeptide bond</keyword>
<dbReference type="SMART" id="SM00355">
    <property type="entry name" value="ZnF_C2H2"/>
    <property type="match status" value="43"/>
</dbReference>
<evidence type="ECO:0000256" key="2">
    <source>
        <dbReference type="ARBA" id="ARBA00004123"/>
    </source>
</evidence>
<dbReference type="InterPro" id="IPR056438">
    <property type="entry name" value="Znf-C2H2_CTCF"/>
</dbReference>
<dbReference type="FunFam" id="3.30.160.60:FF:001445">
    <property type="entry name" value="Zinc finger protein 142"/>
    <property type="match status" value="1"/>
</dbReference>
<feature type="domain" description="C2H2-type" evidence="18">
    <location>
        <begin position="780"/>
        <end position="808"/>
    </location>
</feature>
<dbReference type="FunFam" id="3.30.160.60:FF:001062">
    <property type="entry name" value="Zinc finger protein 142"/>
    <property type="match status" value="1"/>
</dbReference>
<feature type="region of interest" description="Disordered" evidence="17">
    <location>
        <begin position="2059"/>
        <end position="2096"/>
    </location>
</feature>
<feature type="region of interest" description="Disordered" evidence="17">
    <location>
        <begin position="352"/>
        <end position="389"/>
    </location>
</feature>
<dbReference type="SUPFAM" id="SSF57667">
    <property type="entry name" value="beta-beta-alpha zinc fingers"/>
    <property type="match status" value="11"/>
</dbReference>
<keyword evidence="14" id="KW-0539">Nucleus</keyword>
<feature type="domain" description="C2H2-type" evidence="18">
    <location>
        <begin position="1950"/>
        <end position="1978"/>
    </location>
</feature>
<comment type="similarity">
    <text evidence="3">Belongs to the krueppel C2H2-type zinc-finger protein family.</text>
</comment>
<dbReference type="OMA" id="AHRRTHY"/>
<dbReference type="FunFam" id="3.30.160.60:FF:001516">
    <property type="entry name" value="Zinc finger protein 142"/>
    <property type="match status" value="1"/>
</dbReference>
<evidence type="ECO:0000259" key="18">
    <source>
        <dbReference type="PROSITE" id="PS50157"/>
    </source>
</evidence>
<evidence type="ECO:0000256" key="16">
    <source>
        <dbReference type="PROSITE-ProRule" id="PRU00042"/>
    </source>
</evidence>
<accession>A0A401T2X8</accession>
<feature type="domain" description="C2H2-type" evidence="18">
    <location>
        <begin position="697"/>
        <end position="724"/>
    </location>
</feature>
<dbReference type="GO" id="GO:0008270">
    <property type="term" value="F:zinc ion binding"/>
    <property type="evidence" value="ECO:0007669"/>
    <property type="project" value="UniProtKB-KW"/>
</dbReference>
<keyword evidence="9" id="KW-0862">Zinc</keyword>
<feature type="domain" description="C2H2-type" evidence="18">
    <location>
        <begin position="725"/>
        <end position="752"/>
    </location>
</feature>
<keyword evidence="6" id="KW-0479">Metal-binding</keyword>
<dbReference type="FunFam" id="3.30.160.60:FF:000446">
    <property type="entry name" value="Zinc finger protein"/>
    <property type="match status" value="1"/>
</dbReference>
<dbReference type="InterPro" id="IPR057829">
    <property type="entry name" value="Znf_C2H2_ZN142_21/23"/>
</dbReference>
<feature type="compositionally biased region" description="Acidic residues" evidence="17">
    <location>
        <begin position="1495"/>
        <end position="1505"/>
    </location>
</feature>
<feature type="compositionally biased region" description="Acidic residues" evidence="17">
    <location>
        <begin position="1512"/>
        <end position="1533"/>
    </location>
</feature>
<keyword evidence="5" id="KW-0597">Phosphoprotein</keyword>
<evidence type="ECO:0000256" key="13">
    <source>
        <dbReference type="ARBA" id="ARBA00023163"/>
    </source>
</evidence>
<reference evidence="19 20" key="1">
    <citation type="journal article" date="2018" name="Nat. Ecol. Evol.">
        <title>Shark genomes provide insights into elasmobranch evolution and the origin of vertebrates.</title>
        <authorList>
            <person name="Hara Y"/>
            <person name="Yamaguchi K"/>
            <person name="Onimaru K"/>
            <person name="Kadota M"/>
            <person name="Koyanagi M"/>
            <person name="Keeley SD"/>
            <person name="Tatsumi K"/>
            <person name="Tanaka K"/>
            <person name="Motone F"/>
            <person name="Kageyama Y"/>
            <person name="Nozu R"/>
            <person name="Adachi N"/>
            <person name="Nishimura O"/>
            <person name="Nakagawa R"/>
            <person name="Tanegashima C"/>
            <person name="Kiyatake I"/>
            <person name="Matsumoto R"/>
            <person name="Murakumo K"/>
            <person name="Nishida K"/>
            <person name="Terakita A"/>
            <person name="Kuratani S"/>
            <person name="Sato K"/>
            <person name="Hyodo S Kuraku.S."/>
        </authorList>
    </citation>
    <scope>NUCLEOTIDE SEQUENCE [LARGE SCALE GENOMIC DNA]</scope>
</reference>
<dbReference type="InterPro" id="IPR013087">
    <property type="entry name" value="Znf_C2H2_type"/>
</dbReference>
<dbReference type="PROSITE" id="PS50157">
    <property type="entry name" value="ZINC_FINGER_C2H2_2"/>
    <property type="match status" value="25"/>
</dbReference>
<evidence type="ECO:0000256" key="7">
    <source>
        <dbReference type="ARBA" id="ARBA00022737"/>
    </source>
</evidence>
<feature type="domain" description="C2H2-type" evidence="18">
    <location>
        <begin position="435"/>
        <end position="462"/>
    </location>
</feature>
<evidence type="ECO:0000256" key="9">
    <source>
        <dbReference type="ARBA" id="ARBA00022833"/>
    </source>
</evidence>
<evidence type="ECO:0000256" key="1">
    <source>
        <dbReference type="ARBA" id="ARBA00003767"/>
    </source>
</evidence>
<dbReference type="InterPro" id="IPR057828">
    <property type="entry name" value="Znf_C2H2_ZNF142_13th"/>
</dbReference>
<dbReference type="GO" id="GO:0005634">
    <property type="term" value="C:nucleus"/>
    <property type="evidence" value="ECO:0007669"/>
    <property type="project" value="UniProtKB-SubCell"/>
</dbReference>
<dbReference type="FunFam" id="3.30.160.60:FF:002452">
    <property type="entry name" value="zinc finger protein 142 isoform X4"/>
    <property type="match status" value="1"/>
</dbReference>
<dbReference type="FunFam" id="3.30.160.60:FF:002871">
    <property type="entry name" value="Zinc finger protein 142"/>
    <property type="match status" value="1"/>
</dbReference>
<protein>
    <recommendedName>
        <fullName evidence="15">Zinc finger protein 142</fullName>
    </recommendedName>
</protein>
<feature type="domain" description="C2H2-type" evidence="18">
    <location>
        <begin position="753"/>
        <end position="780"/>
    </location>
</feature>
<feature type="compositionally biased region" description="Polar residues" evidence="17">
    <location>
        <begin position="374"/>
        <end position="383"/>
    </location>
</feature>
<feature type="domain" description="C2H2-type" evidence="18">
    <location>
        <begin position="2007"/>
        <end position="2034"/>
    </location>
</feature>
<organism evidence="19 20">
    <name type="scientific">Chiloscyllium punctatum</name>
    <name type="common">Brownbanded bambooshark</name>
    <name type="synonym">Hemiscyllium punctatum</name>
    <dbReference type="NCBI Taxonomy" id="137246"/>
    <lineage>
        <taxon>Eukaryota</taxon>
        <taxon>Metazoa</taxon>
        <taxon>Chordata</taxon>
        <taxon>Craniata</taxon>
        <taxon>Vertebrata</taxon>
        <taxon>Chondrichthyes</taxon>
        <taxon>Elasmobranchii</taxon>
        <taxon>Galeomorphii</taxon>
        <taxon>Galeoidea</taxon>
        <taxon>Orectolobiformes</taxon>
        <taxon>Hemiscylliidae</taxon>
        <taxon>Chiloscyllium</taxon>
    </lineage>
</organism>
<keyword evidence="12" id="KW-0238">DNA-binding</keyword>
<dbReference type="PROSITE" id="PS00028">
    <property type="entry name" value="ZINC_FINGER_C2H2_1"/>
    <property type="match status" value="20"/>
</dbReference>
<dbReference type="Pfam" id="PF00096">
    <property type="entry name" value="zf-C2H2"/>
    <property type="match status" value="4"/>
</dbReference>
<keyword evidence="7" id="KW-0677">Repeat</keyword>
<feature type="domain" description="C2H2-type" evidence="18">
    <location>
        <begin position="1634"/>
        <end position="1658"/>
    </location>
</feature>
<feature type="region of interest" description="Disordered" evidence="17">
    <location>
        <begin position="1490"/>
        <end position="1537"/>
    </location>
</feature>
<evidence type="ECO:0000256" key="12">
    <source>
        <dbReference type="ARBA" id="ARBA00023125"/>
    </source>
</evidence>
<dbReference type="PANTHER" id="PTHR24393:SF15">
    <property type="entry name" value="IP01243P-RELATED"/>
    <property type="match status" value="1"/>
</dbReference>
<dbReference type="FunFam" id="3.30.160.60:FF:000614">
    <property type="entry name" value="Zinc finger protein 142"/>
    <property type="match status" value="1"/>
</dbReference>
<keyword evidence="20" id="KW-1185">Reference proteome</keyword>
<dbReference type="EMBL" id="BEZZ01000919">
    <property type="protein sequence ID" value="GCC36964.1"/>
    <property type="molecule type" value="Genomic_DNA"/>
</dbReference>
<feature type="domain" description="C2H2-type" evidence="18">
    <location>
        <begin position="332"/>
        <end position="359"/>
    </location>
</feature>
<dbReference type="FunFam" id="3.30.160.60:FF:001033">
    <property type="entry name" value="Zinc finger protein 142"/>
    <property type="match status" value="1"/>
</dbReference>
<dbReference type="InterPro" id="IPR036236">
    <property type="entry name" value="Znf_C2H2_sf"/>
</dbReference>
<evidence type="ECO:0000256" key="15">
    <source>
        <dbReference type="ARBA" id="ARBA00067482"/>
    </source>
</evidence>
<feature type="domain" description="C2H2-type" evidence="18">
    <location>
        <begin position="1662"/>
        <end position="1690"/>
    </location>
</feature>
<feature type="domain" description="C2H2-type" evidence="18">
    <location>
        <begin position="525"/>
        <end position="552"/>
    </location>
</feature>
<evidence type="ECO:0000313" key="20">
    <source>
        <dbReference type="Proteomes" id="UP000287033"/>
    </source>
</evidence>
<dbReference type="FunFam" id="3.30.160.60:FF:001127">
    <property type="entry name" value="Zinc finger protein 142"/>
    <property type="match status" value="1"/>
</dbReference>
<feature type="domain" description="C2H2-type" evidence="18">
    <location>
        <begin position="1800"/>
        <end position="1828"/>
    </location>
</feature>
<feature type="domain" description="C2H2-type" evidence="18">
    <location>
        <begin position="611"/>
        <end position="639"/>
    </location>
</feature>
<feature type="domain" description="C2H2-type" evidence="18">
    <location>
        <begin position="1922"/>
        <end position="1949"/>
    </location>
</feature>
<keyword evidence="10" id="KW-0832">Ubl conjugation</keyword>
<dbReference type="Proteomes" id="UP000287033">
    <property type="component" value="Unassembled WGS sequence"/>
</dbReference>
<evidence type="ECO:0000256" key="8">
    <source>
        <dbReference type="ARBA" id="ARBA00022771"/>
    </source>
</evidence>
<proteinExistence type="inferred from homology"/>
<evidence type="ECO:0000256" key="10">
    <source>
        <dbReference type="ARBA" id="ARBA00022843"/>
    </source>
</evidence>
<dbReference type="FunFam" id="3.30.160.60:FF:002117">
    <property type="entry name" value="Zinc finger protein 142"/>
    <property type="match status" value="1"/>
</dbReference>
<dbReference type="GO" id="GO:0000978">
    <property type="term" value="F:RNA polymerase II cis-regulatory region sequence-specific DNA binding"/>
    <property type="evidence" value="ECO:0007669"/>
    <property type="project" value="TreeGrafter"/>
</dbReference>
<evidence type="ECO:0000256" key="4">
    <source>
        <dbReference type="ARBA" id="ARBA00022499"/>
    </source>
</evidence>
<dbReference type="FunFam" id="3.30.160.60:FF:001657">
    <property type="entry name" value="Zinc finger protein 142"/>
    <property type="match status" value="1"/>
</dbReference>
<evidence type="ECO:0000256" key="6">
    <source>
        <dbReference type="ARBA" id="ARBA00022723"/>
    </source>
</evidence>
<dbReference type="Gene3D" id="3.30.160.60">
    <property type="entry name" value="Classic Zinc Finger"/>
    <property type="match status" value="22"/>
</dbReference>
<feature type="domain" description="C2H2-type" evidence="18">
    <location>
        <begin position="669"/>
        <end position="696"/>
    </location>
</feature>
<gene>
    <name evidence="19" type="ORF">chiPu_0015464</name>
</gene>
<evidence type="ECO:0000256" key="5">
    <source>
        <dbReference type="ARBA" id="ARBA00022553"/>
    </source>
</evidence>
<feature type="domain" description="C2H2-type" evidence="18">
    <location>
        <begin position="200"/>
        <end position="227"/>
    </location>
</feature>
<keyword evidence="8 16" id="KW-0863">Zinc-finger</keyword>
<dbReference type="FunFam" id="3.30.160.60:FF:001208">
    <property type="entry name" value="Zinc finger protein 142"/>
    <property type="match status" value="1"/>
</dbReference>
<dbReference type="FunFam" id="3.30.160.60:FF:000883">
    <property type="entry name" value="Zinc finger protein 142"/>
    <property type="match status" value="1"/>
</dbReference>
<comment type="caution">
    <text evidence="19">The sequence shown here is derived from an EMBL/GenBank/DDBJ whole genome shotgun (WGS) entry which is preliminary data.</text>
</comment>
<feature type="domain" description="C2H2-type" evidence="18">
    <location>
        <begin position="1866"/>
        <end position="1893"/>
    </location>
</feature>
<keyword evidence="11" id="KW-0805">Transcription regulation</keyword>
<dbReference type="FunFam" id="3.30.160.60:FF:000994">
    <property type="entry name" value="zinc finger protein 142"/>
    <property type="match status" value="1"/>
</dbReference>
<evidence type="ECO:0000313" key="19">
    <source>
        <dbReference type="EMBL" id="GCC36964.1"/>
    </source>
</evidence>
<feature type="domain" description="C2H2-type" evidence="18">
    <location>
        <begin position="1775"/>
        <end position="1797"/>
    </location>
</feature>
<dbReference type="Pfam" id="PF23611">
    <property type="entry name" value="zf-C2H2_16"/>
    <property type="match status" value="4"/>
</dbReference>
<keyword evidence="13" id="KW-0804">Transcription</keyword>
<feature type="domain" description="C2H2-type" evidence="18">
    <location>
        <begin position="584"/>
        <end position="608"/>
    </location>
</feature>
<feature type="domain" description="C2H2-type" evidence="18">
    <location>
        <begin position="1979"/>
        <end position="2006"/>
    </location>
</feature>
<feature type="region of interest" description="Disordered" evidence="17">
    <location>
        <begin position="1404"/>
        <end position="1427"/>
    </location>
</feature>
<feature type="domain" description="C2H2-type" evidence="18">
    <location>
        <begin position="126"/>
        <end position="153"/>
    </location>
</feature>
<name>A0A401T2X8_CHIPU</name>
<comment type="function">
    <text evidence="1">May be involved in transcriptional regulation.</text>
</comment>
<dbReference type="Pfam" id="PF23574">
    <property type="entry name" value="zf-C2H2_ZNF142_18"/>
    <property type="match status" value="1"/>
</dbReference>
<feature type="region of interest" description="Disordered" evidence="17">
    <location>
        <begin position="1109"/>
        <end position="1135"/>
    </location>
</feature>
<feature type="domain" description="C2H2-type" evidence="18">
    <location>
        <begin position="463"/>
        <end position="490"/>
    </location>
</feature>
<dbReference type="STRING" id="137246.A0A401T2X8"/>
<dbReference type="FunFam" id="3.30.160.60:FF:000803">
    <property type="entry name" value="zinc finger protein 142"/>
    <property type="match status" value="1"/>
</dbReference>
<feature type="domain" description="C2H2-type" evidence="18">
    <location>
        <begin position="1894"/>
        <end position="1921"/>
    </location>
</feature>
<evidence type="ECO:0000256" key="11">
    <source>
        <dbReference type="ARBA" id="ARBA00023015"/>
    </source>
</evidence>
<evidence type="ECO:0000256" key="14">
    <source>
        <dbReference type="ARBA" id="ARBA00023242"/>
    </source>
</evidence>
<evidence type="ECO:0000256" key="17">
    <source>
        <dbReference type="SAM" id="MobiDB-lite"/>
    </source>
</evidence>
<evidence type="ECO:0000256" key="3">
    <source>
        <dbReference type="ARBA" id="ARBA00006991"/>
    </source>
</evidence>
<dbReference type="FunFam" id="3.30.160.60:FF:001041">
    <property type="entry name" value="Zinc finger protein 142"/>
    <property type="match status" value="1"/>
</dbReference>
<feature type="domain" description="C2H2-type" evidence="18">
    <location>
        <begin position="812"/>
        <end position="840"/>
    </location>
</feature>
<dbReference type="Pfam" id="PF23612">
    <property type="entry name" value="zf-C2H2_ZN142"/>
    <property type="match status" value="1"/>
</dbReference>
<comment type="subcellular location">
    <subcellularLocation>
        <location evidence="2">Nucleus</location>
    </subcellularLocation>
</comment>
<feature type="domain" description="C2H2-type" evidence="18">
    <location>
        <begin position="1468"/>
        <end position="1496"/>
    </location>
</feature>
<dbReference type="OrthoDB" id="6077919at2759"/>
<dbReference type="GO" id="GO:0001228">
    <property type="term" value="F:DNA-binding transcription activator activity, RNA polymerase II-specific"/>
    <property type="evidence" value="ECO:0007669"/>
    <property type="project" value="TreeGrafter"/>
</dbReference>